<evidence type="ECO:0000256" key="2">
    <source>
        <dbReference type="ARBA" id="ARBA00023125"/>
    </source>
</evidence>
<sequence length="302" mass="34353">MKYLKEVIHSPKRFEQWHLSPSILEVYPFRLAMVRHGGYGLHDIDFYVERISSRGFSAVVITLSGRGRFTMEDGTSFLVHPGDVFVSSASGQGHIEETEGPEPWEQLWLLFSDNSGIIPDSIDDYDVFQIDSKRETSFIRELVRNIIDEDLYEGSTSLKSIELSAELLLLIIQRAIRPAGNTESRLHHSQLAALWSEVAKDMSEPWKVEDLAKMMNCSRSQLTRICNDIYHKSPGQKIREMKMENAKILLSGSSVPIHEVAEAVGFSSLSLFSSSFSSYTGMGPREFRKMKMEEEHSMNRNP</sequence>
<evidence type="ECO:0000313" key="6">
    <source>
        <dbReference type="Proteomes" id="UP000810292"/>
    </source>
</evidence>
<evidence type="ECO:0000313" key="5">
    <source>
        <dbReference type="EMBL" id="MBO8469354.1"/>
    </source>
</evidence>
<keyword evidence="3" id="KW-0804">Transcription</keyword>
<evidence type="ECO:0000259" key="4">
    <source>
        <dbReference type="PROSITE" id="PS01124"/>
    </source>
</evidence>
<dbReference type="PANTHER" id="PTHR43280:SF28">
    <property type="entry name" value="HTH-TYPE TRANSCRIPTIONAL ACTIVATOR RHAS"/>
    <property type="match status" value="1"/>
</dbReference>
<dbReference type="Proteomes" id="UP000810292">
    <property type="component" value="Unassembled WGS sequence"/>
</dbReference>
<dbReference type="AlphaFoldDB" id="A0A9D9NDF5"/>
<feature type="domain" description="HTH araC/xylS-type" evidence="4">
    <location>
        <begin position="192"/>
        <end position="290"/>
    </location>
</feature>
<dbReference type="InterPro" id="IPR009057">
    <property type="entry name" value="Homeodomain-like_sf"/>
</dbReference>
<dbReference type="GO" id="GO:0043565">
    <property type="term" value="F:sequence-specific DNA binding"/>
    <property type="evidence" value="ECO:0007669"/>
    <property type="project" value="InterPro"/>
</dbReference>
<accession>A0A9D9NDF5</accession>
<gene>
    <name evidence="5" type="ORF">IAA72_06190</name>
</gene>
<feature type="non-terminal residue" evidence="5">
    <location>
        <position position="302"/>
    </location>
</feature>
<evidence type="ECO:0000256" key="1">
    <source>
        <dbReference type="ARBA" id="ARBA00023015"/>
    </source>
</evidence>
<reference evidence="5" key="2">
    <citation type="journal article" date="2021" name="PeerJ">
        <title>Extensive microbial diversity within the chicken gut microbiome revealed by metagenomics and culture.</title>
        <authorList>
            <person name="Gilroy R."/>
            <person name="Ravi A."/>
            <person name="Getino M."/>
            <person name="Pursley I."/>
            <person name="Horton D.L."/>
            <person name="Alikhan N.F."/>
            <person name="Baker D."/>
            <person name="Gharbi K."/>
            <person name="Hall N."/>
            <person name="Watson M."/>
            <person name="Adriaenssens E.M."/>
            <person name="Foster-Nyarko E."/>
            <person name="Jarju S."/>
            <person name="Secka A."/>
            <person name="Antonio M."/>
            <person name="Oren A."/>
            <person name="Chaudhuri R.R."/>
            <person name="La Ragione R."/>
            <person name="Hildebrand F."/>
            <person name="Pallen M.J."/>
        </authorList>
    </citation>
    <scope>NUCLEOTIDE SEQUENCE</scope>
    <source>
        <strain evidence="5">14700</strain>
    </source>
</reference>
<dbReference type="PROSITE" id="PS01124">
    <property type="entry name" value="HTH_ARAC_FAMILY_2"/>
    <property type="match status" value="1"/>
</dbReference>
<evidence type="ECO:0000256" key="3">
    <source>
        <dbReference type="ARBA" id="ARBA00023163"/>
    </source>
</evidence>
<dbReference type="InterPro" id="IPR020449">
    <property type="entry name" value="Tscrpt_reg_AraC-type_HTH"/>
</dbReference>
<dbReference type="Gene3D" id="1.10.10.60">
    <property type="entry name" value="Homeodomain-like"/>
    <property type="match status" value="1"/>
</dbReference>
<dbReference type="InterPro" id="IPR037923">
    <property type="entry name" value="HTH-like"/>
</dbReference>
<name>A0A9D9NDF5_9SPIO</name>
<proteinExistence type="predicted"/>
<keyword evidence="2" id="KW-0238">DNA-binding</keyword>
<reference evidence="5" key="1">
    <citation type="submission" date="2020-10" db="EMBL/GenBank/DDBJ databases">
        <authorList>
            <person name="Gilroy R."/>
        </authorList>
    </citation>
    <scope>NUCLEOTIDE SEQUENCE</scope>
    <source>
        <strain evidence="5">14700</strain>
    </source>
</reference>
<dbReference type="Pfam" id="PF12833">
    <property type="entry name" value="HTH_18"/>
    <property type="match status" value="1"/>
</dbReference>
<dbReference type="PRINTS" id="PR00032">
    <property type="entry name" value="HTHARAC"/>
</dbReference>
<protein>
    <submittedName>
        <fullName evidence="5">Helix-turn-helix domain-containing protein</fullName>
    </submittedName>
</protein>
<dbReference type="Gene3D" id="2.60.120.280">
    <property type="entry name" value="Regulatory protein AraC"/>
    <property type="match status" value="1"/>
</dbReference>
<dbReference type="SUPFAM" id="SSF46689">
    <property type="entry name" value="Homeodomain-like"/>
    <property type="match status" value="1"/>
</dbReference>
<dbReference type="InterPro" id="IPR018060">
    <property type="entry name" value="HTH_AraC"/>
</dbReference>
<keyword evidence="1" id="KW-0805">Transcription regulation</keyword>
<organism evidence="5 6">
    <name type="scientific">Candidatus Ornithospirochaeta stercoravium</name>
    <dbReference type="NCBI Taxonomy" id="2840897"/>
    <lineage>
        <taxon>Bacteria</taxon>
        <taxon>Pseudomonadati</taxon>
        <taxon>Spirochaetota</taxon>
        <taxon>Spirochaetia</taxon>
        <taxon>Spirochaetales</taxon>
        <taxon>Spirochaetaceae</taxon>
        <taxon>Spirochaetaceae incertae sedis</taxon>
        <taxon>Candidatus Ornithospirochaeta</taxon>
    </lineage>
</organism>
<dbReference type="GO" id="GO:0003700">
    <property type="term" value="F:DNA-binding transcription factor activity"/>
    <property type="evidence" value="ECO:0007669"/>
    <property type="project" value="InterPro"/>
</dbReference>
<dbReference type="SUPFAM" id="SSF51215">
    <property type="entry name" value="Regulatory protein AraC"/>
    <property type="match status" value="1"/>
</dbReference>
<dbReference type="SMART" id="SM00342">
    <property type="entry name" value="HTH_ARAC"/>
    <property type="match status" value="1"/>
</dbReference>
<comment type="caution">
    <text evidence="5">The sequence shown here is derived from an EMBL/GenBank/DDBJ whole genome shotgun (WGS) entry which is preliminary data.</text>
</comment>
<dbReference type="PANTHER" id="PTHR43280">
    <property type="entry name" value="ARAC-FAMILY TRANSCRIPTIONAL REGULATOR"/>
    <property type="match status" value="1"/>
</dbReference>
<dbReference type="EMBL" id="JADIMF010000098">
    <property type="protein sequence ID" value="MBO8469354.1"/>
    <property type="molecule type" value="Genomic_DNA"/>
</dbReference>